<name>A0A916TFH7_9ACTN</name>
<feature type="transmembrane region" description="Helical" evidence="7">
    <location>
        <begin position="282"/>
        <end position="300"/>
    </location>
</feature>
<keyword evidence="9" id="KW-0808">Transferase</keyword>
<keyword evidence="4 7" id="KW-0812">Transmembrane</keyword>
<keyword evidence="3" id="KW-1003">Cell membrane</keyword>
<evidence type="ECO:0000256" key="3">
    <source>
        <dbReference type="ARBA" id="ARBA00022475"/>
    </source>
</evidence>
<dbReference type="GO" id="GO:0016413">
    <property type="term" value="F:O-acetyltransferase activity"/>
    <property type="evidence" value="ECO:0007669"/>
    <property type="project" value="TreeGrafter"/>
</dbReference>
<feature type="transmembrane region" description="Helical" evidence="7">
    <location>
        <begin position="350"/>
        <end position="369"/>
    </location>
</feature>
<dbReference type="Pfam" id="PF01757">
    <property type="entry name" value="Acyl_transf_3"/>
    <property type="match status" value="1"/>
</dbReference>
<feature type="transmembrane region" description="Helical" evidence="7">
    <location>
        <begin position="245"/>
        <end position="262"/>
    </location>
</feature>
<reference evidence="9" key="2">
    <citation type="submission" date="2020-09" db="EMBL/GenBank/DDBJ databases">
        <authorList>
            <person name="Sun Q."/>
            <person name="Zhou Y."/>
        </authorList>
    </citation>
    <scope>NUCLEOTIDE SEQUENCE</scope>
    <source>
        <strain evidence="9">CGMCC 1.12827</strain>
    </source>
</reference>
<gene>
    <name evidence="9" type="ORF">GCM10011489_33080</name>
</gene>
<evidence type="ECO:0000256" key="6">
    <source>
        <dbReference type="ARBA" id="ARBA00023136"/>
    </source>
</evidence>
<sequence length="454" mass="51802">MSTGEAPKKKKKNHLYQLDFVRLITFSAVILDHVLMGVEPISSTLVGGIELLCRYSRYSFFALTGFVLTYQYRKRELRPIEFWRRRFKLIGLPYLVWSAFYWLYAKYRHGGFAEIRVNFDNLDHLRLSAKSFGYDLLTGTAWGHLYFLFVSMQIYLIFPLALIILKKTWGYHRYLLAVSFICQAAVMYYMVRPPADFLTHGLQGVIWMHLVCTLIPYQFFVLAGAIAAMHYEAFQPFMIRWKRQLIAGGLVVIVATLVYYVHKVNVGEDMFRATNVFMLHNVFAFIAIIVILYCLGTVWQSRRRDGSLAAKFMAKAADRSFGVYLVHAVVCNEILQPIDGQRAFSETLRSSILVYILVVAITVYIVEALRRSPISLITTGRNMVSWREQNLGRCLIGVAGGLAAGVIFRFGFDMVVGNLLIGAALLLLVSTILSTVNKHRDAEPLPKELKPELV</sequence>
<reference evidence="9" key="1">
    <citation type="journal article" date="2014" name="Int. J. Syst. Evol. Microbiol.">
        <title>Complete genome sequence of Corynebacterium casei LMG S-19264T (=DSM 44701T), isolated from a smear-ripened cheese.</title>
        <authorList>
            <consortium name="US DOE Joint Genome Institute (JGI-PGF)"/>
            <person name="Walter F."/>
            <person name="Albersmeier A."/>
            <person name="Kalinowski J."/>
            <person name="Ruckert C."/>
        </authorList>
    </citation>
    <scope>NUCLEOTIDE SEQUENCE</scope>
    <source>
        <strain evidence="9">CGMCC 1.12827</strain>
    </source>
</reference>
<dbReference type="AlphaFoldDB" id="A0A916TFH7"/>
<dbReference type="EMBL" id="BMGC01000033">
    <property type="protein sequence ID" value="GGB42963.1"/>
    <property type="molecule type" value="Genomic_DNA"/>
</dbReference>
<feature type="transmembrane region" description="Helical" evidence="7">
    <location>
        <begin position="390"/>
        <end position="410"/>
    </location>
</feature>
<comment type="similarity">
    <text evidence="2">Belongs to the acyltransferase 3 family.</text>
</comment>
<comment type="caution">
    <text evidence="9">The sequence shown here is derived from an EMBL/GenBank/DDBJ whole genome shotgun (WGS) entry which is preliminary data.</text>
</comment>
<feature type="transmembrane region" description="Helical" evidence="7">
    <location>
        <begin position="174"/>
        <end position="191"/>
    </location>
</feature>
<keyword evidence="6 7" id="KW-0472">Membrane</keyword>
<protein>
    <submittedName>
        <fullName evidence="9">Acyltransferase</fullName>
    </submittedName>
</protein>
<feature type="domain" description="Acyltransferase 3" evidence="8">
    <location>
        <begin position="16"/>
        <end position="365"/>
    </location>
</feature>
<evidence type="ECO:0000256" key="7">
    <source>
        <dbReference type="SAM" id="Phobius"/>
    </source>
</evidence>
<feature type="transmembrane region" description="Helical" evidence="7">
    <location>
        <begin position="145"/>
        <end position="165"/>
    </location>
</feature>
<keyword evidence="10" id="KW-1185">Reference proteome</keyword>
<dbReference type="PANTHER" id="PTHR40074:SF2">
    <property type="entry name" value="O-ACETYLTRANSFERASE WECH"/>
    <property type="match status" value="1"/>
</dbReference>
<accession>A0A916TFH7</accession>
<evidence type="ECO:0000313" key="10">
    <source>
        <dbReference type="Proteomes" id="UP000621454"/>
    </source>
</evidence>
<evidence type="ECO:0000313" key="9">
    <source>
        <dbReference type="EMBL" id="GGB42963.1"/>
    </source>
</evidence>
<evidence type="ECO:0000259" key="8">
    <source>
        <dbReference type="Pfam" id="PF01757"/>
    </source>
</evidence>
<feature type="transmembrane region" description="Helical" evidence="7">
    <location>
        <begin position="416"/>
        <end position="436"/>
    </location>
</feature>
<dbReference type="InterPro" id="IPR002656">
    <property type="entry name" value="Acyl_transf_3_dom"/>
</dbReference>
<evidence type="ECO:0000256" key="1">
    <source>
        <dbReference type="ARBA" id="ARBA00004651"/>
    </source>
</evidence>
<dbReference type="PANTHER" id="PTHR40074">
    <property type="entry name" value="O-ACETYLTRANSFERASE WECH"/>
    <property type="match status" value="1"/>
</dbReference>
<evidence type="ECO:0000256" key="5">
    <source>
        <dbReference type="ARBA" id="ARBA00022989"/>
    </source>
</evidence>
<organism evidence="9 10">
    <name type="scientific">Gordonia jinhuaensis</name>
    <dbReference type="NCBI Taxonomy" id="1517702"/>
    <lineage>
        <taxon>Bacteria</taxon>
        <taxon>Bacillati</taxon>
        <taxon>Actinomycetota</taxon>
        <taxon>Actinomycetes</taxon>
        <taxon>Mycobacteriales</taxon>
        <taxon>Gordoniaceae</taxon>
        <taxon>Gordonia</taxon>
    </lineage>
</organism>
<feature type="transmembrane region" description="Helical" evidence="7">
    <location>
        <begin position="321"/>
        <end position="338"/>
    </location>
</feature>
<dbReference type="GO" id="GO:0005886">
    <property type="term" value="C:plasma membrane"/>
    <property type="evidence" value="ECO:0007669"/>
    <property type="project" value="UniProtKB-SubCell"/>
</dbReference>
<dbReference type="Proteomes" id="UP000621454">
    <property type="component" value="Unassembled WGS sequence"/>
</dbReference>
<evidence type="ECO:0000256" key="4">
    <source>
        <dbReference type="ARBA" id="ARBA00022692"/>
    </source>
</evidence>
<comment type="subcellular location">
    <subcellularLocation>
        <location evidence="1">Cell membrane</location>
        <topology evidence="1">Multi-pass membrane protein</topology>
    </subcellularLocation>
</comment>
<keyword evidence="9" id="KW-0012">Acyltransferase</keyword>
<dbReference type="GO" id="GO:0009246">
    <property type="term" value="P:enterobacterial common antigen biosynthetic process"/>
    <property type="evidence" value="ECO:0007669"/>
    <property type="project" value="TreeGrafter"/>
</dbReference>
<keyword evidence="5 7" id="KW-1133">Transmembrane helix</keyword>
<proteinExistence type="inferred from homology"/>
<feature type="transmembrane region" description="Helical" evidence="7">
    <location>
        <begin position="86"/>
        <end position="104"/>
    </location>
</feature>
<evidence type="ECO:0000256" key="2">
    <source>
        <dbReference type="ARBA" id="ARBA00007400"/>
    </source>
</evidence>
<feature type="transmembrane region" description="Helical" evidence="7">
    <location>
        <begin position="206"/>
        <end position="233"/>
    </location>
</feature>